<feature type="compositionally biased region" description="Basic and acidic residues" evidence="1">
    <location>
        <begin position="838"/>
        <end position="856"/>
    </location>
</feature>
<dbReference type="InterPro" id="IPR005036">
    <property type="entry name" value="CBM21_dom"/>
</dbReference>
<comment type="caution">
    <text evidence="3">The sequence shown here is derived from an EMBL/GenBank/DDBJ whole genome shotgun (WGS) entry which is preliminary data.</text>
</comment>
<feature type="compositionally biased region" description="Low complexity" evidence="1">
    <location>
        <begin position="857"/>
        <end position="876"/>
    </location>
</feature>
<keyword evidence="4" id="KW-1185">Reference proteome</keyword>
<feature type="compositionally biased region" description="Basic residues" evidence="1">
    <location>
        <begin position="24"/>
        <end position="35"/>
    </location>
</feature>
<dbReference type="InterPro" id="IPR038175">
    <property type="entry name" value="CBM21_dom_sf"/>
</dbReference>
<feature type="region of interest" description="Disordered" evidence="1">
    <location>
        <begin position="835"/>
        <end position="891"/>
    </location>
</feature>
<protein>
    <recommendedName>
        <fullName evidence="2">CBM21 domain-containing protein</fullName>
    </recommendedName>
</protein>
<organism evidence="3 4">
    <name type="scientific">Marasmius crinis-equi</name>
    <dbReference type="NCBI Taxonomy" id="585013"/>
    <lineage>
        <taxon>Eukaryota</taxon>
        <taxon>Fungi</taxon>
        <taxon>Dikarya</taxon>
        <taxon>Basidiomycota</taxon>
        <taxon>Agaricomycotina</taxon>
        <taxon>Agaricomycetes</taxon>
        <taxon>Agaricomycetidae</taxon>
        <taxon>Agaricales</taxon>
        <taxon>Marasmiineae</taxon>
        <taxon>Marasmiaceae</taxon>
        <taxon>Marasmius</taxon>
    </lineage>
</organism>
<feature type="compositionally biased region" description="Pro residues" evidence="1">
    <location>
        <begin position="877"/>
        <end position="886"/>
    </location>
</feature>
<dbReference type="EMBL" id="JBAHYK010002014">
    <property type="protein sequence ID" value="KAL0566084.1"/>
    <property type="molecule type" value="Genomic_DNA"/>
</dbReference>
<sequence length="933" mass="100419">MPYATPSSSTPTSPMLTTHSLGRPGHRRSYSHQHNPHATTASPGGAFTSLRPPARKQKFHINASSSSDSSDNDEDDGPPPPLKLKTPLSPSFGVPFPRSSPLSSPVPGDRESGLLSPLSGLQTHITNLPSPRNSPRTSPRTSPHSSSTSISTQNSAYLAPPKRPQPSRTASSPILLSNGKPLKSSLKGSSSTSNIPVQHPSHPHHQPHHTRPQPTSHQRARSAPSTPWEDDASIPPSPSTAPSTPKNVHFPSLPNDLEHIRVFNKSAKPISFLRRSSDVSRGPTGVIVGEVDSEVGGETETETETDRDNASVKRGAWANNGYLRSWGGLGDSLPQQQQTPGFPFPRVPSPPRDEGKSKEEETQLELELKEGYEVPSSSQSDKLVMLEKVELERKDKDKEELKMLLYVLVKNIAFEKQVYFRFTMDEWATVSEVGGKYVESVRGEDVHRQRQQGKTLGDIISLSSSLHSRSASEPALSSAQETYDRFLITVSLTDYLHLKLENRVMWGVMRYTVPGRGEWWDNNGDRNYRMGWVRRKVAAVPTTPPATRERKEGRSMSAPAAPPSTLPRPALMSPPAYTSATSAVHPAVLSKPDVHKTEALSTATQNRLSKFSLRNYVAPGSVHRSPKEEQSTVAQLPKPTISVEVPTPEKKVTPPPAPQQQQKGLSLYWPWASSNSTTTTTTNASSNTSTPTPKASEKTTTTNATVANARDSPVVTPGGSATVEVLGSGRKDYFGEVAASTTVSPVTTSITSPPPSLPSTLSPPSSRTSSMSSTTSEAPVPALDHDDSRSTSSATSSSESLDSLMSPSYPRLVVYPDVHDGEYRDDDEFAGFDFVGSLHEHEPTKEGGESGSETEKPQPTISVSVSPSPPSLTSSPLPNPFSPPPLASGGDSEELYKAFVKQWCFAGSPGKAARDDGVVGLGLKGRLGLEVSS</sequence>
<evidence type="ECO:0000256" key="1">
    <source>
        <dbReference type="SAM" id="MobiDB-lite"/>
    </source>
</evidence>
<feature type="compositionally biased region" description="Basic residues" evidence="1">
    <location>
        <begin position="201"/>
        <end position="211"/>
    </location>
</feature>
<feature type="compositionally biased region" description="Polar residues" evidence="1">
    <location>
        <begin position="119"/>
        <end position="128"/>
    </location>
</feature>
<feature type="region of interest" description="Disordered" evidence="1">
    <location>
        <begin position="619"/>
        <end position="720"/>
    </location>
</feature>
<dbReference type="Proteomes" id="UP001465976">
    <property type="component" value="Unassembled WGS sequence"/>
</dbReference>
<feature type="compositionally biased region" description="Low complexity" evidence="1">
    <location>
        <begin position="1"/>
        <end position="20"/>
    </location>
</feature>
<gene>
    <name evidence="3" type="ORF">V5O48_015932</name>
</gene>
<feature type="compositionally biased region" description="Basic and acidic residues" evidence="1">
    <location>
        <begin position="351"/>
        <end position="364"/>
    </location>
</feature>
<feature type="region of interest" description="Disordered" evidence="1">
    <location>
        <begin position="540"/>
        <end position="578"/>
    </location>
</feature>
<dbReference type="Gene3D" id="2.60.40.2440">
    <property type="entry name" value="Carbohydrate binding type-21 domain"/>
    <property type="match status" value="1"/>
</dbReference>
<dbReference type="Pfam" id="PF03370">
    <property type="entry name" value="CBM_21"/>
    <property type="match status" value="1"/>
</dbReference>
<feature type="compositionally biased region" description="Low complexity" evidence="1">
    <location>
        <begin position="672"/>
        <end position="709"/>
    </location>
</feature>
<feature type="compositionally biased region" description="Low complexity" evidence="1">
    <location>
        <begin position="758"/>
        <end position="776"/>
    </location>
</feature>
<accession>A0ABR3ET97</accession>
<dbReference type="InterPro" id="IPR050782">
    <property type="entry name" value="PP1_regulatory_subunit_3"/>
</dbReference>
<reference evidence="3 4" key="1">
    <citation type="submission" date="2024-02" db="EMBL/GenBank/DDBJ databases">
        <title>A draft genome for the cacao thread blight pathogen Marasmius crinis-equi.</title>
        <authorList>
            <person name="Cohen S.P."/>
            <person name="Baruah I.K."/>
            <person name="Amoako-Attah I."/>
            <person name="Bukari Y."/>
            <person name="Meinhardt L.W."/>
            <person name="Bailey B.A."/>
        </authorList>
    </citation>
    <scope>NUCLEOTIDE SEQUENCE [LARGE SCALE GENOMIC DNA]</scope>
    <source>
        <strain evidence="3 4">GH-76</strain>
    </source>
</reference>
<name>A0ABR3ET97_9AGAR</name>
<evidence type="ECO:0000313" key="3">
    <source>
        <dbReference type="EMBL" id="KAL0566084.1"/>
    </source>
</evidence>
<feature type="compositionally biased region" description="Low complexity" evidence="1">
    <location>
        <begin position="741"/>
        <end position="751"/>
    </location>
</feature>
<dbReference type="PANTHER" id="PTHR12307">
    <property type="entry name" value="PROTEIN PHOSPHATASE 1 REGULATORY SUBUNIT"/>
    <property type="match status" value="1"/>
</dbReference>
<feature type="region of interest" description="Disordered" evidence="1">
    <location>
        <begin position="1"/>
        <end position="253"/>
    </location>
</feature>
<feature type="domain" description="CBM21" evidence="2">
    <location>
        <begin position="376"/>
        <end position="531"/>
    </location>
</feature>
<proteinExistence type="predicted"/>
<feature type="region of interest" description="Disordered" evidence="1">
    <location>
        <begin position="741"/>
        <end position="805"/>
    </location>
</feature>
<feature type="compositionally biased region" description="Low complexity" evidence="1">
    <location>
        <begin position="129"/>
        <end position="152"/>
    </location>
</feature>
<feature type="compositionally biased region" description="Low complexity" evidence="1">
    <location>
        <begin position="175"/>
        <end position="200"/>
    </location>
</feature>
<evidence type="ECO:0000313" key="4">
    <source>
        <dbReference type="Proteomes" id="UP001465976"/>
    </source>
</evidence>
<feature type="region of interest" description="Disordered" evidence="1">
    <location>
        <begin position="328"/>
        <end position="364"/>
    </location>
</feature>
<dbReference type="PROSITE" id="PS51159">
    <property type="entry name" value="CBM21"/>
    <property type="match status" value="1"/>
</dbReference>
<evidence type="ECO:0000259" key="2">
    <source>
        <dbReference type="PROSITE" id="PS51159"/>
    </source>
</evidence>
<feature type="compositionally biased region" description="Low complexity" evidence="1">
    <location>
        <begin position="790"/>
        <end position="805"/>
    </location>
</feature>
<dbReference type="PANTHER" id="PTHR12307:SF36">
    <property type="entry name" value="GLYCOGEN-BINDING SUBUNIT 76A"/>
    <property type="match status" value="1"/>
</dbReference>